<reference evidence="3" key="1">
    <citation type="submission" date="2020-10" db="EMBL/GenBank/DDBJ databases">
        <authorList>
            <person name="Gilroy R."/>
        </authorList>
    </citation>
    <scope>NUCLEOTIDE SEQUENCE</scope>
    <source>
        <strain evidence="3">4509</strain>
    </source>
</reference>
<dbReference type="Proteomes" id="UP000824082">
    <property type="component" value="Unassembled WGS sequence"/>
</dbReference>
<dbReference type="EMBL" id="DVMX01000061">
    <property type="protein sequence ID" value="HIU41557.1"/>
    <property type="molecule type" value="Genomic_DNA"/>
</dbReference>
<evidence type="ECO:0000313" key="4">
    <source>
        <dbReference type="Proteomes" id="UP000824082"/>
    </source>
</evidence>
<proteinExistence type="predicted"/>
<reference evidence="3" key="2">
    <citation type="journal article" date="2021" name="PeerJ">
        <title>Extensive microbial diversity within the chicken gut microbiome revealed by metagenomics and culture.</title>
        <authorList>
            <person name="Gilroy R."/>
            <person name="Ravi A."/>
            <person name="Getino M."/>
            <person name="Pursley I."/>
            <person name="Horton D.L."/>
            <person name="Alikhan N.F."/>
            <person name="Baker D."/>
            <person name="Gharbi K."/>
            <person name="Hall N."/>
            <person name="Watson M."/>
            <person name="Adriaenssens E.M."/>
            <person name="Foster-Nyarko E."/>
            <person name="Jarju S."/>
            <person name="Secka A."/>
            <person name="Antonio M."/>
            <person name="Oren A."/>
            <person name="Chaudhuri R.R."/>
            <person name="La Ragione R."/>
            <person name="Hildebrand F."/>
            <person name="Pallen M.J."/>
        </authorList>
    </citation>
    <scope>NUCLEOTIDE SEQUENCE</scope>
    <source>
        <strain evidence="3">4509</strain>
    </source>
</reference>
<feature type="transmembrane region" description="Helical" evidence="2">
    <location>
        <begin position="145"/>
        <end position="175"/>
    </location>
</feature>
<feature type="region of interest" description="Disordered" evidence="1">
    <location>
        <begin position="1"/>
        <end position="47"/>
    </location>
</feature>
<dbReference type="AlphaFoldDB" id="A0A9D1ISX1"/>
<keyword evidence="2" id="KW-1133">Transmembrane helix</keyword>
<feature type="transmembrane region" description="Helical" evidence="2">
    <location>
        <begin position="66"/>
        <end position="86"/>
    </location>
</feature>
<comment type="caution">
    <text evidence="3">The sequence shown here is derived from an EMBL/GenBank/DDBJ whole genome shotgun (WGS) entry which is preliminary data.</text>
</comment>
<gene>
    <name evidence="3" type="ORF">IAD19_03300</name>
</gene>
<evidence type="ECO:0000256" key="2">
    <source>
        <dbReference type="SAM" id="Phobius"/>
    </source>
</evidence>
<keyword evidence="2" id="KW-0472">Membrane</keyword>
<sequence>MNTPQQNNGTPAPDPVSPPPPPQEPPFIPYQKPTPPPPPPPYYIQPGGYPLHPGKMPPYSKPKTKLATASLVLGSICLGLLLVGFLGDLSDLAEPVFHNSSNFADLTFPVVVCGLLALIFGLISRNRFRHYPPDFPARRNSLLGIIFASVGLGIYVLIYLLAFFFTIYLFLLFLLSI</sequence>
<evidence type="ECO:0000256" key="1">
    <source>
        <dbReference type="SAM" id="MobiDB-lite"/>
    </source>
</evidence>
<evidence type="ECO:0008006" key="5">
    <source>
        <dbReference type="Google" id="ProtNLM"/>
    </source>
</evidence>
<name>A0A9D1ISX1_9FIRM</name>
<organism evidence="3 4">
    <name type="scientific">Candidatus Egerieicola faecale</name>
    <dbReference type="NCBI Taxonomy" id="2840774"/>
    <lineage>
        <taxon>Bacteria</taxon>
        <taxon>Bacillati</taxon>
        <taxon>Bacillota</taxon>
        <taxon>Clostridia</taxon>
        <taxon>Eubacteriales</taxon>
        <taxon>Oscillospiraceae</taxon>
        <taxon>Oscillospiraceae incertae sedis</taxon>
        <taxon>Candidatus Egerieicola</taxon>
    </lineage>
</organism>
<evidence type="ECO:0000313" key="3">
    <source>
        <dbReference type="EMBL" id="HIU41557.1"/>
    </source>
</evidence>
<protein>
    <recommendedName>
        <fullName evidence="5">DUF4190 domain-containing protein</fullName>
    </recommendedName>
</protein>
<feature type="transmembrane region" description="Helical" evidence="2">
    <location>
        <begin position="106"/>
        <end position="124"/>
    </location>
</feature>
<keyword evidence="2" id="KW-0812">Transmembrane</keyword>
<accession>A0A9D1ISX1</accession>
<feature type="compositionally biased region" description="Pro residues" evidence="1">
    <location>
        <begin position="12"/>
        <end position="43"/>
    </location>
</feature>